<feature type="non-terminal residue" evidence="1">
    <location>
        <position position="149"/>
    </location>
</feature>
<keyword evidence="2" id="KW-1185">Reference proteome</keyword>
<reference evidence="1 2" key="1">
    <citation type="submission" date="2022-03" db="EMBL/GenBank/DDBJ databases">
        <authorList>
            <person name="Nunn A."/>
            <person name="Chopra R."/>
            <person name="Nunn A."/>
            <person name="Contreras Garrido A."/>
        </authorList>
    </citation>
    <scope>NUCLEOTIDE SEQUENCE [LARGE SCALE GENOMIC DNA]</scope>
</reference>
<dbReference type="EMBL" id="OU466859">
    <property type="protein sequence ID" value="CAH2051887.1"/>
    <property type="molecule type" value="Genomic_DNA"/>
</dbReference>
<evidence type="ECO:0000313" key="1">
    <source>
        <dbReference type="EMBL" id="CAH2051887.1"/>
    </source>
</evidence>
<dbReference type="AlphaFoldDB" id="A0AAU9S075"/>
<accession>A0AAU9S075</accession>
<name>A0AAU9S075_THLAR</name>
<evidence type="ECO:0000313" key="2">
    <source>
        <dbReference type="Proteomes" id="UP000836841"/>
    </source>
</evidence>
<protein>
    <submittedName>
        <fullName evidence="1">Uncharacterized protein</fullName>
    </submittedName>
</protein>
<dbReference type="PANTHER" id="PTHR31723">
    <property type="entry name" value="PATHOGENESIS-RELATED FAMILY PROTEIN"/>
    <property type="match status" value="1"/>
</dbReference>
<dbReference type="PANTHER" id="PTHR31723:SF4">
    <property type="entry name" value="PATHOGENESIS-RELATED FAMILY PROTEIN"/>
    <property type="match status" value="1"/>
</dbReference>
<organism evidence="1 2">
    <name type="scientific">Thlaspi arvense</name>
    <name type="common">Field penny-cress</name>
    <dbReference type="NCBI Taxonomy" id="13288"/>
    <lineage>
        <taxon>Eukaryota</taxon>
        <taxon>Viridiplantae</taxon>
        <taxon>Streptophyta</taxon>
        <taxon>Embryophyta</taxon>
        <taxon>Tracheophyta</taxon>
        <taxon>Spermatophyta</taxon>
        <taxon>Magnoliopsida</taxon>
        <taxon>eudicotyledons</taxon>
        <taxon>Gunneridae</taxon>
        <taxon>Pentapetalae</taxon>
        <taxon>rosids</taxon>
        <taxon>malvids</taxon>
        <taxon>Brassicales</taxon>
        <taxon>Brassicaceae</taxon>
        <taxon>Thlaspideae</taxon>
        <taxon>Thlaspi</taxon>
    </lineage>
</organism>
<gene>
    <name evidence="1" type="ORF">TAV2_LOCUS9328</name>
</gene>
<dbReference type="InterPro" id="IPR053218">
    <property type="entry name" value="Pathogen-related_defense"/>
</dbReference>
<dbReference type="Proteomes" id="UP000836841">
    <property type="component" value="Chromosome 3"/>
</dbReference>
<sequence>RQTSITLSTSKANMSTREERDKYLSILEDAGQVQWRYGNPPAFDIVNQLFEEGQTKLFVMARRVVRRDGSKRDQVMGDGIRLQDFKTINPDKFKLFVNGREGLTVEETLKLGSYNALLKNYLPEEFQYYKTEEENFESSHDAFRSALPR</sequence>
<proteinExistence type="predicted"/>
<feature type="non-terminal residue" evidence="1">
    <location>
        <position position="1"/>
    </location>
</feature>